<dbReference type="PANTHER" id="PTHR47540">
    <property type="entry name" value="THIAMINE REPRESSIBLE GENES REGULATORY PROTEIN THI5"/>
    <property type="match status" value="1"/>
</dbReference>
<evidence type="ECO:0000256" key="2">
    <source>
        <dbReference type="ARBA" id="ARBA00023015"/>
    </source>
</evidence>
<keyword evidence="2" id="KW-0805">Transcription regulation</keyword>
<gene>
    <name evidence="7" type="ORF">Aory04_000404400</name>
</gene>
<keyword evidence="6" id="KW-0472">Membrane</keyword>
<dbReference type="GO" id="GO:0045944">
    <property type="term" value="P:positive regulation of transcription by RNA polymerase II"/>
    <property type="evidence" value="ECO:0007669"/>
    <property type="project" value="TreeGrafter"/>
</dbReference>
<dbReference type="EMBL" id="BSYA01000035">
    <property type="protein sequence ID" value="GMG27413.1"/>
    <property type="molecule type" value="Genomic_DNA"/>
</dbReference>
<evidence type="ECO:0000256" key="5">
    <source>
        <dbReference type="ARBA" id="ARBA00023242"/>
    </source>
</evidence>
<sequence>MKRSSETAFTPDVEPEVWLAPSSMWSFTARLTLMMTEKLNLESHSAPNLIDRDIYLLHWRPAPPDDQPDIHGLPSLDHALYLLNTVMFYMGQNYFLFEKKTFLAHLHEFYYGDALRKAMEYKLWFVQYLLVLAFGSAFVVQPTKNTREPPGAKYFIRAMSLMPEHSTLWKDSLLAIEVLGLAGLYLYSIDHRESAHVYVSLQYYEIPIGESANRYSLVKPYASHN</sequence>
<name>A0AAN4YEL0_ASPOZ</name>
<evidence type="ECO:0000313" key="7">
    <source>
        <dbReference type="EMBL" id="GMG27413.1"/>
    </source>
</evidence>
<evidence type="ECO:0000256" key="4">
    <source>
        <dbReference type="ARBA" id="ARBA00023163"/>
    </source>
</evidence>
<evidence type="ECO:0000256" key="6">
    <source>
        <dbReference type="SAM" id="Phobius"/>
    </source>
</evidence>
<keyword evidence="3" id="KW-0238">DNA-binding</keyword>
<keyword evidence="5" id="KW-0539">Nucleus</keyword>
<keyword evidence="6" id="KW-0812">Transmembrane</keyword>
<evidence type="ECO:0000256" key="1">
    <source>
        <dbReference type="ARBA" id="ARBA00004123"/>
    </source>
</evidence>
<comment type="subcellular location">
    <subcellularLocation>
        <location evidence="1">Nucleus</location>
    </subcellularLocation>
</comment>
<dbReference type="InterPro" id="IPR051711">
    <property type="entry name" value="Stress_Response_Reg"/>
</dbReference>
<comment type="caution">
    <text evidence="7">The sequence shown here is derived from an EMBL/GenBank/DDBJ whole genome shotgun (WGS) entry which is preliminary data.</text>
</comment>
<dbReference type="CDD" id="cd12148">
    <property type="entry name" value="fungal_TF_MHR"/>
    <property type="match status" value="1"/>
</dbReference>
<accession>A0AAN4YEL0</accession>
<keyword evidence="4" id="KW-0804">Transcription</keyword>
<dbReference type="Proteomes" id="UP001165205">
    <property type="component" value="Unassembled WGS sequence"/>
</dbReference>
<feature type="transmembrane region" description="Helical" evidence="6">
    <location>
        <begin position="168"/>
        <end position="187"/>
    </location>
</feature>
<proteinExistence type="predicted"/>
<evidence type="ECO:0000313" key="8">
    <source>
        <dbReference type="Proteomes" id="UP001165205"/>
    </source>
</evidence>
<dbReference type="PANTHER" id="PTHR47540:SF6">
    <property type="entry name" value="ZN(II)2CYS6 TRANSCRIPTION FACTOR (EUROFUNG)"/>
    <property type="match status" value="1"/>
</dbReference>
<reference evidence="7" key="1">
    <citation type="submission" date="2023-04" db="EMBL/GenBank/DDBJ databases">
        <title>Aspergillus oryzae NBRC 4228.</title>
        <authorList>
            <person name="Ichikawa N."/>
            <person name="Sato H."/>
            <person name="Tonouchi N."/>
        </authorList>
    </citation>
    <scope>NUCLEOTIDE SEQUENCE</scope>
    <source>
        <strain evidence="7">NBRC 4228</strain>
    </source>
</reference>
<organism evidence="7 8">
    <name type="scientific">Aspergillus oryzae</name>
    <name type="common">Yellow koji mold</name>
    <dbReference type="NCBI Taxonomy" id="5062"/>
    <lineage>
        <taxon>Eukaryota</taxon>
        <taxon>Fungi</taxon>
        <taxon>Dikarya</taxon>
        <taxon>Ascomycota</taxon>
        <taxon>Pezizomycotina</taxon>
        <taxon>Eurotiomycetes</taxon>
        <taxon>Eurotiomycetidae</taxon>
        <taxon>Eurotiales</taxon>
        <taxon>Aspergillaceae</taxon>
        <taxon>Aspergillus</taxon>
        <taxon>Aspergillus subgen. Circumdati</taxon>
    </lineage>
</organism>
<keyword evidence="6" id="KW-1133">Transmembrane helix</keyword>
<evidence type="ECO:0000256" key="3">
    <source>
        <dbReference type="ARBA" id="ARBA00023125"/>
    </source>
</evidence>
<dbReference type="AlphaFoldDB" id="A0AAN4YEL0"/>
<feature type="transmembrane region" description="Helical" evidence="6">
    <location>
        <begin position="123"/>
        <end position="140"/>
    </location>
</feature>
<protein>
    <submittedName>
        <fullName evidence="7">Unnamed protein product</fullName>
    </submittedName>
</protein>
<dbReference type="GO" id="GO:0043565">
    <property type="term" value="F:sequence-specific DNA binding"/>
    <property type="evidence" value="ECO:0007669"/>
    <property type="project" value="TreeGrafter"/>
</dbReference>
<dbReference type="GO" id="GO:0005634">
    <property type="term" value="C:nucleus"/>
    <property type="evidence" value="ECO:0007669"/>
    <property type="project" value="UniProtKB-SubCell"/>
</dbReference>